<dbReference type="EMBL" id="FQXQ01000001">
    <property type="protein sequence ID" value="SHH32324.1"/>
    <property type="molecule type" value="Genomic_DNA"/>
</dbReference>
<evidence type="ECO:0000256" key="1">
    <source>
        <dbReference type="ARBA" id="ARBA00022729"/>
    </source>
</evidence>
<evidence type="ECO:0000259" key="3">
    <source>
        <dbReference type="Pfam" id="PF18962"/>
    </source>
</evidence>
<protein>
    <submittedName>
        <fullName evidence="4">Por secretion system C-terminal sorting domain-containing protein</fullName>
    </submittedName>
</protein>
<accession>A0A1M5S1K0</accession>
<dbReference type="Proteomes" id="UP000184109">
    <property type="component" value="Unassembled WGS sequence"/>
</dbReference>
<dbReference type="InterPro" id="IPR026444">
    <property type="entry name" value="Secre_tail"/>
</dbReference>
<dbReference type="OrthoDB" id="1491481at2"/>
<feature type="domain" description="Secretion system C-terminal sorting" evidence="3">
    <location>
        <begin position="282"/>
        <end position="351"/>
    </location>
</feature>
<name>A0A1M5S1K0_9FLAO</name>
<dbReference type="RefSeq" id="WP_073117702.1">
    <property type="nucleotide sequence ID" value="NZ_BMEN01000005.1"/>
</dbReference>
<dbReference type="AlphaFoldDB" id="A0A1M5S1K0"/>
<proteinExistence type="predicted"/>
<evidence type="ECO:0000256" key="2">
    <source>
        <dbReference type="SAM" id="SignalP"/>
    </source>
</evidence>
<dbReference type="Pfam" id="PF18962">
    <property type="entry name" value="Por_Secre_tail"/>
    <property type="match status" value="1"/>
</dbReference>
<keyword evidence="1 2" id="KW-0732">Signal</keyword>
<dbReference type="NCBIfam" id="TIGR04183">
    <property type="entry name" value="Por_Secre_tail"/>
    <property type="match status" value="1"/>
</dbReference>
<reference evidence="5" key="1">
    <citation type="submission" date="2016-11" db="EMBL/GenBank/DDBJ databases">
        <authorList>
            <person name="Varghese N."/>
            <person name="Submissions S."/>
        </authorList>
    </citation>
    <scope>NUCLEOTIDE SEQUENCE [LARGE SCALE GENOMIC DNA]</scope>
    <source>
        <strain evidence="5">DSM 100572</strain>
    </source>
</reference>
<feature type="signal peptide" evidence="2">
    <location>
        <begin position="1"/>
        <end position="29"/>
    </location>
</feature>
<evidence type="ECO:0000313" key="5">
    <source>
        <dbReference type="Proteomes" id="UP000184109"/>
    </source>
</evidence>
<sequence>MKLKLHNFKTSKLFMTAALVAFTSFFSYAQTWTGATNTDFLEATNWDGGVIPNDTDVIIAPSSNNPVMNASLTSAGNANDYISHLVINPDGNLTISTTLLIGASGGNYFGSGTLNVEEGADINIRNQGRFGSDADNPQIVNINGGLLNTKNQIIIGDNGDCTFNINGGLVTSTTNGIILGGYNGVGIVNITGGVMRLNGGLAIDDRDDRPGSGYITISGDGSLELVGDQTEAVAPYITAEKIRTSNGTLQAVYDGRIDMTVISVDPATLSTNNVSLVKDIKISPNPTNGAFTVNLPVALQNITTEIYSINGAFVTSQKHQDNQTQLNINISNIATGVYVLKVLSNEGPMSFKLIKQ</sequence>
<evidence type="ECO:0000313" key="4">
    <source>
        <dbReference type="EMBL" id="SHH32324.1"/>
    </source>
</evidence>
<feature type="chain" id="PRO_5009913621" evidence="2">
    <location>
        <begin position="30"/>
        <end position="356"/>
    </location>
</feature>
<keyword evidence="5" id="KW-1185">Reference proteome</keyword>
<organism evidence="4 5">
    <name type="scientific">Wenyingzhuangia marina</name>
    <dbReference type="NCBI Taxonomy" id="1195760"/>
    <lineage>
        <taxon>Bacteria</taxon>
        <taxon>Pseudomonadati</taxon>
        <taxon>Bacteroidota</taxon>
        <taxon>Flavobacteriia</taxon>
        <taxon>Flavobacteriales</taxon>
        <taxon>Flavobacteriaceae</taxon>
        <taxon>Wenyingzhuangia</taxon>
    </lineage>
</organism>
<dbReference type="STRING" id="1195760.SAMN05444281_0079"/>
<gene>
    <name evidence="4" type="ORF">SAMN05444281_0079</name>
</gene>